<dbReference type="SMART" id="SM00802">
    <property type="entry name" value="UME"/>
    <property type="match status" value="1"/>
</dbReference>
<dbReference type="Pfam" id="PF02260">
    <property type="entry name" value="FATC"/>
    <property type="match status" value="1"/>
</dbReference>
<dbReference type="VEuPathDB" id="FungiDB:CD36_53760"/>
<dbReference type="GO" id="GO:0000077">
    <property type="term" value="P:DNA damage checkpoint signaling"/>
    <property type="evidence" value="ECO:0007669"/>
    <property type="project" value="TreeGrafter"/>
</dbReference>
<evidence type="ECO:0000256" key="16">
    <source>
        <dbReference type="ARBA" id="ARBA00030459"/>
    </source>
</evidence>
<organism evidence="24 25">
    <name type="scientific">Candida dubliniensis (strain CD36 / ATCC MYA-646 / CBS 7987 / NCPF 3949 / NRRL Y-17841)</name>
    <name type="common">Yeast</name>
    <dbReference type="NCBI Taxonomy" id="573826"/>
    <lineage>
        <taxon>Eukaryota</taxon>
        <taxon>Fungi</taxon>
        <taxon>Dikarya</taxon>
        <taxon>Ascomycota</taxon>
        <taxon>Saccharomycotina</taxon>
        <taxon>Pichiomycetes</taxon>
        <taxon>Debaryomycetaceae</taxon>
        <taxon>Candida/Lodderomyces clade</taxon>
        <taxon>Candida</taxon>
    </lineage>
</organism>
<keyword evidence="9 24" id="KW-0418">Kinase</keyword>
<dbReference type="InterPro" id="IPR003152">
    <property type="entry name" value="FATC_dom"/>
</dbReference>
<dbReference type="GO" id="GO:0005634">
    <property type="term" value="C:nucleus"/>
    <property type="evidence" value="ECO:0007669"/>
    <property type="project" value="UniProtKB-SubCell"/>
</dbReference>
<comment type="catalytic activity">
    <reaction evidence="18">
        <text>L-threonyl-[protein] + ATP = O-phospho-L-threonyl-[protein] + ADP + H(+)</text>
        <dbReference type="Rhea" id="RHEA:46608"/>
        <dbReference type="Rhea" id="RHEA-COMP:11060"/>
        <dbReference type="Rhea" id="RHEA-COMP:11605"/>
        <dbReference type="ChEBI" id="CHEBI:15378"/>
        <dbReference type="ChEBI" id="CHEBI:30013"/>
        <dbReference type="ChEBI" id="CHEBI:30616"/>
        <dbReference type="ChEBI" id="CHEBI:61977"/>
        <dbReference type="ChEBI" id="CHEBI:456216"/>
        <dbReference type="EC" id="2.7.11.1"/>
    </reaction>
</comment>
<dbReference type="Gene3D" id="3.30.1010.10">
    <property type="entry name" value="Phosphatidylinositol 3-kinase Catalytic Subunit, Chain A, domain 4"/>
    <property type="match status" value="1"/>
</dbReference>
<accession>B9WHV9</accession>
<keyword evidence="14" id="KW-0469">Meiosis</keyword>
<dbReference type="SUPFAM" id="SSF48371">
    <property type="entry name" value="ARM repeat"/>
    <property type="match status" value="1"/>
</dbReference>
<proteinExistence type="inferred from homology"/>
<dbReference type="Pfam" id="PF23593">
    <property type="entry name" value="HEAT_ATR"/>
    <property type="match status" value="1"/>
</dbReference>
<evidence type="ECO:0000256" key="10">
    <source>
        <dbReference type="ARBA" id="ARBA00022840"/>
    </source>
</evidence>
<evidence type="ECO:0000256" key="7">
    <source>
        <dbReference type="ARBA" id="ARBA00022741"/>
    </source>
</evidence>
<evidence type="ECO:0000259" key="21">
    <source>
        <dbReference type="PROSITE" id="PS51189"/>
    </source>
</evidence>
<evidence type="ECO:0000259" key="22">
    <source>
        <dbReference type="PROSITE" id="PS51190"/>
    </source>
</evidence>
<dbReference type="InterPro" id="IPR036940">
    <property type="entry name" value="PI3/4_kinase_cat_sf"/>
</dbReference>
<evidence type="ECO:0000256" key="19">
    <source>
        <dbReference type="ARBA" id="ARBA00048679"/>
    </source>
</evidence>
<dbReference type="InterPro" id="IPR014009">
    <property type="entry name" value="PIK_FAT"/>
</dbReference>
<dbReference type="GO" id="GO:0106310">
    <property type="term" value="F:protein serine kinase activity"/>
    <property type="evidence" value="ECO:0007669"/>
    <property type="project" value="RHEA"/>
</dbReference>
<dbReference type="GO" id="GO:0005524">
    <property type="term" value="F:ATP binding"/>
    <property type="evidence" value="ECO:0007669"/>
    <property type="project" value="UniProtKB-KW"/>
</dbReference>
<dbReference type="GO" id="GO:0051321">
    <property type="term" value="P:meiotic cell cycle"/>
    <property type="evidence" value="ECO:0007669"/>
    <property type="project" value="UniProtKB-KW"/>
</dbReference>
<dbReference type="GO" id="GO:0000723">
    <property type="term" value="P:telomere maintenance"/>
    <property type="evidence" value="ECO:0007669"/>
    <property type="project" value="TreeGrafter"/>
</dbReference>
<name>B9WHV9_CANDC</name>
<gene>
    <name evidence="23" type="ordered locus">Cd36_53760</name>
    <name evidence="24" type="ORF">CD36_53760</name>
</gene>
<dbReference type="PROSITE" id="PS51189">
    <property type="entry name" value="FAT"/>
    <property type="match status" value="1"/>
</dbReference>
<dbReference type="InterPro" id="IPR016024">
    <property type="entry name" value="ARM-type_fold"/>
</dbReference>
<keyword evidence="6 24" id="KW-0808">Transferase</keyword>
<dbReference type="PROSITE" id="PS51190">
    <property type="entry name" value="FATC"/>
    <property type="match status" value="1"/>
</dbReference>
<dbReference type="Pfam" id="PF02259">
    <property type="entry name" value="FAT"/>
    <property type="match status" value="1"/>
</dbReference>
<dbReference type="PANTHER" id="PTHR11139">
    <property type="entry name" value="ATAXIA TELANGIECTASIA MUTATED ATM -RELATED"/>
    <property type="match status" value="1"/>
</dbReference>
<feature type="domain" description="FATC" evidence="22">
    <location>
        <begin position="2294"/>
        <end position="2326"/>
    </location>
</feature>
<evidence type="ECO:0000313" key="24">
    <source>
        <dbReference type="EMBL" id="CAX41754.1"/>
    </source>
</evidence>
<dbReference type="InterPro" id="IPR018936">
    <property type="entry name" value="PI3/4_kinase_CS"/>
</dbReference>
<evidence type="ECO:0000256" key="12">
    <source>
        <dbReference type="ARBA" id="ARBA00023204"/>
    </source>
</evidence>
<dbReference type="RefSeq" id="XP_002420671.1">
    <property type="nucleotide sequence ID" value="XM_002420626.1"/>
</dbReference>
<dbReference type="eggNOG" id="KOG0890">
    <property type="taxonomic scope" value="Eukaryota"/>
</dbReference>
<dbReference type="GO" id="GO:0005694">
    <property type="term" value="C:chromosome"/>
    <property type="evidence" value="ECO:0007669"/>
    <property type="project" value="TreeGrafter"/>
</dbReference>
<evidence type="ECO:0000256" key="3">
    <source>
        <dbReference type="ARBA" id="ARBA00012513"/>
    </source>
</evidence>
<evidence type="ECO:0000256" key="17">
    <source>
        <dbReference type="ARBA" id="ARBA00033001"/>
    </source>
</evidence>
<evidence type="ECO:0000256" key="1">
    <source>
        <dbReference type="ARBA" id="ARBA00004123"/>
    </source>
</evidence>
<comment type="subcellular location">
    <subcellularLocation>
        <location evidence="1">Nucleus</location>
    </subcellularLocation>
</comment>
<protein>
    <recommendedName>
        <fullName evidence="4">Serine/threonine-protein kinase MEC1</fullName>
        <ecNumber evidence="3">2.7.11.1</ecNumber>
    </recommendedName>
    <alternativeName>
        <fullName evidence="17">ATR homolog</fullName>
    </alternativeName>
    <alternativeName>
        <fullName evidence="16">DNA-damage checkpoint kinase MEC1</fullName>
    </alternativeName>
    <alternativeName>
        <fullName evidence="15">Mitosis entry checkpoint protein 1</fullName>
    </alternativeName>
</protein>
<dbReference type="EC" id="2.7.11.1" evidence="3"/>
<evidence type="ECO:0000256" key="18">
    <source>
        <dbReference type="ARBA" id="ARBA00047899"/>
    </source>
</evidence>
<evidence type="ECO:0000256" key="6">
    <source>
        <dbReference type="ARBA" id="ARBA00022679"/>
    </source>
</evidence>
<dbReference type="InterPro" id="IPR050517">
    <property type="entry name" value="DDR_Repair_Kinase"/>
</dbReference>
<dbReference type="CGD" id="CAL0000166914">
    <property type="gene designation" value="Cd36_53760"/>
</dbReference>
<keyword evidence="8" id="KW-0227">DNA damage</keyword>
<dbReference type="GO" id="GO:0006325">
    <property type="term" value="P:chromatin organization"/>
    <property type="evidence" value="ECO:0007669"/>
    <property type="project" value="UniProtKB-KW"/>
</dbReference>
<dbReference type="InterPro" id="IPR011009">
    <property type="entry name" value="Kinase-like_dom_sf"/>
</dbReference>
<dbReference type="HOGENOM" id="CLU_000178_4_0_1"/>
<dbReference type="OrthoDB" id="381190at2759"/>
<dbReference type="PROSITE" id="PS50290">
    <property type="entry name" value="PI3_4_KINASE_3"/>
    <property type="match status" value="1"/>
</dbReference>
<dbReference type="GO" id="GO:0006281">
    <property type="term" value="P:DNA repair"/>
    <property type="evidence" value="ECO:0007669"/>
    <property type="project" value="UniProtKB-KW"/>
</dbReference>
<dbReference type="PROSITE" id="PS00916">
    <property type="entry name" value="PI3_4_KINASE_2"/>
    <property type="match status" value="1"/>
</dbReference>
<evidence type="ECO:0000256" key="14">
    <source>
        <dbReference type="ARBA" id="ARBA00023254"/>
    </source>
</evidence>
<evidence type="ECO:0000256" key="13">
    <source>
        <dbReference type="ARBA" id="ARBA00023242"/>
    </source>
</evidence>
<evidence type="ECO:0000259" key="20">
    <source>
        <dbReference type="PROSITE" id="PS50290"/>
    </source>
</evidence>
<dbReference type="SMART" id="SM00146">
    <property type="entry name" value="PI3Kc"/>
    <property type="match status" value="1"/>
</dbReference>
<dbReference type="PANTHER" id="PTHR11139:SF125">
    <property type="entry name" value="SERINE_THREONINE-PROTEIN KINASE MEC1"/>
    <property type="match status" value="1"/>
</dbReference>
<evidence type="ECO:0000256" key="11">
    <source>
        <dbReference type="ARBA" id="ARBA00022853"/>
    </source>
</evidence>
<evidence type="ECO:0000313" key="23">
    <source>
        <dbReference type="CGD" id="CAL0000166914"/>
    </source>
</evidence>
<dbReference type="InterPro" id="IPR012993">
    <property type="entry name" value="UME"/>
</dbReference>
<feature type="domain" description="PI3K/PI4K catalytic" evidence="20">
    <location>
        <begin position="1994"/>
        <end position="2310"/>
    </location>
</feature>
<comment type="similarity">
    <text evidence="2">Belongs to the PI3/PI4-kinase family. ATM subfamily.</text>
</comment>
<dbReference type="Pfam" id="PF25030">
    <property type="entry name" value="M-HEAT_ATR"/>
    <property type="match status" value="1"/>
</dbReference>
<reference evidence="24 25" key="1">
    <citation type="journal article" date="2009" name="Genome Res.">
        <title>Comparative genomics of the fungal pathogens Candida dubliniensis and Candida albicans.</title>
        <authorList>
            <person name="Jackson A.P."/>
            <person name="Gamble J.A."/>
            <person name="Yeomans T."/>
            <person name="Moran G.P."/>
            <person name="Saunders D."/>
            <person name="Harris D."/>
            <person name="Aslett M."/>
            <person name="Barrell J.F."/>
            <person name="Butler G."/>
            <person name="Citiulo F."/>
            <person name="Coleman D.C."/>
            <person name="de Groot P.W.J."/>
            <person name="Goodwin T.J."/>
            <person name="Quail M.A."/>
            <person name="McQuillan J."/>
            <person name="Munro C.A."/>
            <person name="Pain A."/>
            <person name="Poulter R.T."/>
            <person name="Rajandream M.A."/>
            <person name="Renauld H."/>
            <person name="Spiering M.J."/>
            <person name="Tivey A."/>
            <person name="Gow N.A.R."/>
            <person name="Barrell B."/>
            <person name="Sullivan D.J."/>
            <person name="Berriman M."/>
        </authorList>
    </citation>
    <scope>NUCLEOTIDE SEQUENCE [LARGE SCALE GENOMIC DNA]</scope>
    <source>
        <strain evidence="25">CD36 / ATCC MYA-646 / CBS 7987 / NCPF 3949 / NRRL Y-17841</strain>
    </source>
</reference>
<evidence type="ECO:0000256" key="2">
    <source>
        <dbReference type="ARBA" id="ARBA00010769"/>
    </source>
</evidence>
<keyword evidence="11" id="KW-0156">Chromatin regulator</keyword>
<dbReference type="Pfam" id="PF08064">
    <property type="entry name" value="UME"/>
    <property type="match status" value="1"/>
</dbReference>
<dbReference type="InterPro" id="IPR056802">
    <property type="entry name" value="ATR-like_M-HEAT"/>
</dbReference>
<evidence type="ECO:0000256" key="8">
    <source>
        <dbReference type="ARBA" id="ARBA00022763"/>
    </source>
</evidence>
<dbReference type="FunFam" id="1.10.1070.11:FF:000033">
    <property type="entry name" value="Serine/threonine-protein kinase MEC1"/>
    <property type="match status" value="1"/>
</dbReference>
<dbReference type="InterPro" id="IPR000403">
    <property type="entry name" value="PI3/4_kinase_cat_dom"/>
</dbReference>
<dbReference type="Pfam" id="PF00454">
    <property type="entry name" value="PI3_PI4_kinase"/>
    <property type="match status" value="1"/>
</dbReference>
<keyword evidence="10" id="KW-0067">ATP-binding</keyword>
<dbReference type="CDD" id="cd00892">
    <property type="entry name" value="PIKKc_ATR"/>
    <property type="match status" value="1"/>
</dbReference>
<keyword evidence="12" id="KW-0234">DNA repair</keyword>
<keyword evidence="25" id="KW-1185">Reference proteome</keyword>
<evidence type="ECO:0000256" key="9">
    <source>
        <dbReference type="ARBA" id="ARBA00022777"/>
    </source>
</evidence>
<keyword evidence="7" id="KW-0547">Nucleotide-binding</keyword>
<dbReference type="KEGG" id="cdu:CD36_53760"/>
<evidence type="ECO:0000313" key="25">
    <source>
        <dbReference type="Proteomes" id="UP000002605"/>
    </source>
</evidence>
<dbReference type="InterPro" id="IPR057564">
    <property type="entry name" value="HEAT_ATR"/>
</dbReference>
<dbReference type="Pfam" id="PF25385">
    <property type="entry name" value="HEAT_MEC1_N"/>
    <property type="match status" value="1"/>
</dbReference>
<dbReference type="InterPro" id="IPR003151">
    <property type="entry name" value="PIK-rel_kinase_FAT"/>
</dbReference>
<evidence type="ECO:0000256" key="15">
    <source>
        <dbReference type="ARBA" id="ARBA00029679"/>
    </source>
</evidence>
<dbReference type="InterPro" id="IPR058681">
    <property type="entry name" value="HEAT_MEC1_N"/>
</dbReference>
<feature type="domain" description="FAT" evidence="21">
    <location>
        <begin position="1363"/>
        <end position="1887"/>
    </location>
</feature>
<dbReference type="Proteomes" id="UP000002605">
    <property type="component" value="Chromosome 5"/>
</dbReference>
<keyword evidence="5" id="KW-0723">Serine/threonine-protein kinase</keyword>
<dbReference type="GO" id="GO:0004674">
    <property type="term" value="F:protein serine/threonine kinase activity"/>
    <property type="evidence" value="ECO:0007669"/>
    <property type="project" value="UniProtKB-KW"/>
</dbReference>
<dbReference type="EMBL" id="FM992692">
    <property type="protein sequence ID" value="CAX41754.1"/>
    <property type="molecule type" value="Genomic_DNA"/>
</dbReference>
<sequence>MTSNQSISTNELLQFLTDIETNINDHETDFRKLLLYLLRFTNEKLILIAQEEINTPTEVQLLIKLIDSIELVLSKKTNLLSTLLTIEDVNIIHATGSGSLVYEVPLHEWCISFALSHIPNFVSHTTGLNQLKRLVFLIVNFVCTQLHSFKVIKSTRIYLLKTLDDNLNFCLENLASANTFLFKSKLTTAVNLFSIVHDYDISQKLSLNLNNYQLKFESYGRKIWFILNEISLVSEIDNLNFLDCLKSVFILDQSSSLTLNVSVGWNQFGFLLTCIVEHLRQDFKTLDSNTNNFEFVNLNRSISLSLLNTFMLCLEKDLLENFMSFSNIKGLLWKLIYDESIPYLIRKSLNIVQYIYQSKSNPDGDKLKIYNTPVYNDYVSKTFVDPELESFRTRLLNLQGDYEVSRKEQLLSFAIDETHKLTKSANLLNYHDERAWIHIVKKLTGTNKDVLEDETTLYTLVTALGHYPCILKGDYDYTINECTRCGFGPLSKNNYSSIDPKRLPLNYDTEATVLEDIIQSFLVPKLERQPDPLLCCNTLLLIFNFYATFSPVTDMKMPYVLDFLLGLLATNDNRDVRMLVARILPLYLIQSNDDKLLDETFKYIFQKVTSIDFSSQHRLHFGESTIRAVVELATVSTGERLCAIYFKLVDWLGEQNEQHSNYVYCGILNLASAKSLPPHKLLSPYLPSVAEIIIKKPQLFERIIKVSMITKNYFLNRTKEYTVPRILEYYKDPTLLTQIANAAGLEVGKLLANCLPRILATYLTKESVNERYIMKVLSSVCPDYKMVHTEELFTRIGDITWYILLEIQMDEFGNIRNLTNILRALDCVCKNVSLRKNGSETTKNNSINDLIEDQVLLLIQKFSDVTHSSRGAKPYLELKNSFYAIEFLIKRHIDAITSALGQLSTCLQATLEEPDFHVLSLRCWNELIKKVPPSHLISLIDIIISIILQKFESFGSEAKSIAIEILRKIYEEIKDKYNRYSLYFLSLPFLSYMEDYQMVKEFRNMKSPSRAMIFSEFTRRLQTSNMYVVKHALFDLSNYFDKYQINCQRDLFKDPGLTPAITSLVRTLLDTAAKFKNKDTTVSTACAKALAIIGALDSNRFQFKTVKQLIIIASDFENSEENSTFLVDLIENHLLKIFWASNDPHKQLFAAYVMQSFLAVMGLDEHVLQTKDNRVWNKFTDVAKSTLTPFLKSKYAASKPKLDNIKFPFFKLGMKYETWLIDVTLFLLKRASIDNGKGNQKAKTRKLIFQSCAVLIQKEHDIPLCEHLLRYVALSHVINEGVPEELHKEFLHILKIDSKSTSPDRAEQLKLCYQAIFSVLDYFNQWSSNMRVVTNNSQIESTSDDIRHKMDAVAKFSSFPQDLLTIRSAECDAYERTIMYLENCYRDSHSEKSFKLSNLNGAATLQDMYAHIDDYDALNGTLKMFSTNNLNEKLITFQYSDSWSLAHESFEALGSTKDSVSNNTKLLQSLNEHGLYNEVLSTLSARTDPNDLKSIPLDWSLMGLHAAVYKGDSKQLEKWLQVTNSIGKPHDMETMINYELAKALSFLFQSKIDMFKSSMDKLYNIIGCSLVPSVSSNFTRNITLMNQLHAIYDVSLIVSSQDSENTLDLRIGNVDQDFDTQRSILTLHNVANTAMKNPAMISKNLLRESSLARKYNRLDISTRSIVQAMSLEDDQAIIEFAKLQWAQGKQSEAIKCLFDILKDHKFHQDDTKKAQIQLQYANWLDESNHLSAHQIIKEYTKAFHLNMRDEKCNFDIGKYYNKLMESSNDPSGEYEHLTVRNYIRAVSVGTTFIFEALPKLLTIWLDFADKPKKSKTAEKKLNQIIEDLYNGLANVPNYAWYTVLTQMLSRIVHHHEPSFQVLRTIISNVMLEYPNHCVWYIFSHAKSSDKERKTRTQKLITKVCEENTRHPLTRSIFATGGLFEKLIKIAELKIPKTNRKRQMSLLKDFNMDLSDPIDDLVIPVQSNLQIQIPSQLGSKYKGFSRSSSITFDGFDDTVNIFFSLQMPRQLTVRGSDGNAYRLMVKSDDTRKDAKVVEFTTMVNRILSTSTEARKRGLQIANYSVVPLSDHFGIIEFVMNVQTMKGVIIEQRKRQGISINERKIFMHIGGLQKAKQKDNKKLDKLMVDFRHIMDQCPPVLHNWFVEQFSDPNAWYMARNSFTRSSAVMSMVGYIMGLGDRHCENILIFKNTGAILHIDFDCLFEKGTTLPTPEIVPFRLTQNMVDAMGITGVDGIYRITCEVIGTLLRENEQILMNILETLIYDPLIDWRNHNPREDLSKVRKKIRGLINEDEGLPMNIHGQVDVLIQEATSLERLSQMYAGWAAYM</sequence>
<evidence type="ECO:0000256" key="4">
    <source>
        <dbReference type="ARBA" id="ARBA00021345"/>
    </source>
</evidence>
<keyword evidence="13" id="KW-0539">Nucleus</keyword>
<evidence type="ECO:0000256" key="5">
    <source>
        <dbReference type="ARBA" id="ARBA00022527"/>
    </source>
</evidence>
<dbReference type="Gene3D" id="1.10.1070.11">
    <property type="entry name" value="Phosphatidylinositol 3-/4-kinase, catalytic domain"/>
    <property type="match status" value="1"/>
</dbReference>
<dbReference type="GeneID" id="8048261"/>
<dbReference type="SMART" id="SM01343">
    <property type="entry name" value="FATC"/>
    <property type="match status" value="1"/>
</dbReference>
<comment type="catalytic activity">
    <reaction evidence="19">
        <text>L-seryl-[protein] + ATP = O-phospho-L-seryl-[protein] + ADP + H(+)</text>
        <dbReference type="Rhea" id="RHEA:17989"/>
        <dbReference type="Rhea" id="RHEA-COMP:9863"/>
        <dbReference type="Rhea" id="RHEA-COMP:11604"/>
        <dbReference type="ChEBI" id="CHEBI:15378"/>
        <dbReference type="ChEBI" id="CHEBI:29999"/>
        <dbReference type="ChEBI" id="CHEBI:30616"/>
        <dbReference type="ChEBI" id="CHEBI:83421"/>
        <dbReference type="ChEBI" id="CHEBI:456216"/>
        <dbReference type="EC" id="2.7.11.1"/>
    </reaction>
</comment>
<dbReference type="SUPFAM" id="SSF56112">
    <property type="entry name" value="Protein kinase-like (PK-like)"/>
    <property type="match status" value="1"/>
</dbReference>